<dbReference type="InterPro" id="IPR001034">
    <property type="entry name" value="DeoR_HTH"/>
</dbReference>
<name>A0ABU8RNM1_9ACTN</name>
<dbReference type="InterPro" id="IPR036390">
    <property type="entry name" value="WH_DNA-bd_sf"/>
</dbReference>
<dbReference type="PRINTS" id="PR00037">
    <property type="entry name" value="HTHLACR"/>
</dbReference>
<dbReference type="Proteomes" id="UP001387100">
    <property type="component" value="Unassembled WGS sequence"/>
</dbReference>
<comment type="caution">
    <text evidence="5">The sequence shown here is derived from an EMBL/GenBank/DDBJ whole genome shotgun (WGS) entry which is preliminary data.</text>
</comment>
<dbReference type="RefSeq" id="WP_339576084.1">
    <property type="nucleotide sequence ID" value="NZ_JBBIAA010000030.1"/>
</dbReference>
<dbReference type="SMART" id="SM00420">
    <property type="entry name" value="HTH_DEOR"/>
    <property type="match status" value="1"/>
</dbReference>
<gene>
    <name evidence="5" type="ORF">WDZ17_15495</name>
</gene>
<evidence type="ECO:0000313" key="6">
    <source>
        <dbReference type="Proteomes" id="UP001387100"/>
    </source>
</evidence>
<dbReference type="PANTHER" id="PTHR30363:SF44">
    <property type="entry name" value="AGA OPERON TRANSCRIPTIONAL REPRESSOR-RELATED"/>
    <property type="match status" value="1"/>
</dbReference>
<protein>
    <submittedName>
        <fullName evidence="5">DeoR/GlpR family DNA-binding transcription regulator</fullName>
    </submittedName>
</protein>
<dbReference type="Gene3D" id="3.40.50.1360">
    <property type="match status" value="1"/>
</dbReference>
<accession>A0ABU8RNM1</accession>
<proteinExistence type="predicted"/>
<feature type="compositionally biased region" description="Basic and acidic residues" evidence="3">
    <location>
        <begin position="1"/>
        <end position="11"/>
    </location>
</feature>
<dbReference type="SMART" id="SM01134">
    <property type="entry name" value="DeoRC"/>
    <property type="match status" value="1"/>
</dbReference>
<evidence type="ECO:0000256" key="2">
    <source>
        <dbReference type="ARBA" id="ARBA00023163"/>
    </source>
</evidence>
<keyword evidence="1" id="KW-0805">Transcription regulation</keyword>
<feature type="region of interest" description="Disordered" evidence="3">
    <location>
        <begin position="1"/>
        <end position="20"/>
    </location>
</feature>
<dbReference type="Pfam" id="PF08220">
    <property type="entry name" value="HTH_DeoR"/>
    <property type="match status" value="1"/>
</dbReference>
<dbReference type="GO" id="GO:0003677">
    <property type="term" value="F:DNA binding"/>
    <property type="evidence" value="ECO:0007669"/>
    <property type="project" value="UniProtKB-KW"/>
</dbReference>
<sequence length="273" mass="28399">MEAARATEHGRAAGPGEPAGRAHRLGLLLEVVRGSGRRTTSTGELAATLGVSAATVRRDLAVLEDQRLLRRVHGGAAPLDDAPLPVRYRGGEQRAAKLAIAEEAARRIPRGAHALGLTGGSTTGEVARALTDRRGLTVITNAIDVALDLVLRPHVKVVMTGGVARSQSYELVGPWAEQTLQAVNLGTAVVGVDGISTEGLTTHDEVEAGVDAAMLRRAQRVLVVADGTKLGRVHLARICPLADVDELITDAGAPPEEVAALRRAGLAVTVVEP</sequence>
<feature type="domain" description="HTH deoR-type" evidence="4">
    <location>
        <begin position="21"/>
        <end position="78"/>
    </location>
</feature>
<dbReference type="InterPro" id="IPR036388">
    <property type="entry name" value="WH-like_DNA-bd_sf"/>
</dbReference>
<keyword evidence="5" id="KW-0238">DNA-binding</keyword>
<evidence type="ECO:0000256" key="3">
    <source>
        <dbReference type="SAM" id="MobiDB-lite"/>
    </source>
</evidence>
<dbReference type="PANTHER" id="PTHR30363">
    <property type="entry name" value="HTH-TYPE TRANSCRIPTIONAL REGULATOR SRLR-RELATED"/>
    <property type="match status" value="1"/>
</dbReference>
<dbReference type="InterPro" id="IPR050313">
    <property type="entry name" value="Carb_Metab_HTH_regulators"/>
</dbReference>
<evidence type="ECO:0000313" key="5">
    <source>
        <dbReference type="EMBL" id="MEJ5946703.1"/>
    </source>
</evidence>
<dbReference type="SUPFAM" id="SSF46785">
    <property type="entry name" value="Winged helix' DNA-binding domain"/>
    <property type="match status" value="1"/>
</dbReference>
<dbReference type="Gene3D" id="1.10.10.10">
    <property type="entry name" value="Winged helix-like DNA-binding domain superfamily/Winged helix DNA-binding domain"/>
    <property type="match status" value="1"/>
</dbReference>
<dbReference type="EMBL" id="JBBIAA010000030">
    <property type="protein sequence ID" value="MEJ5946703.1"/>
    <property type="molecule type" value="Genomic_DNA"/>
</dbReference>
<dbReference type="PROSITE" id="PS51000">
    <property type="entry name" value="HTH_DEOR_2"/>
    <property type="match status" value="1"/>
</dbReference>
<organism evidence="5 6">
    <name type="scientific">Pseudokineococcus basanitobsidens</name>
    <dbReference type="NCBI Taxonomy" id="1926649"/>
    <lineage>
        <taxon>Bacteria</taxon>
        <taxon>Bacillati</taxon>
        <taxon>Actinomycetota</taxon>
        <taxon>Actinomycetes</taxon>
        <taxon>Kineosporiales</taxon>
        <taxon>Kineosporiaceae</taxon>
        <taxon>Pseudokineococcus</taxon>
    </lineage>
</organism>
<dbReference type="SUPFAM" id="SSF100950">
    <property type="entry name" value="NagB/RpiA/CoA transferase-like"/>
    <property type="match status" value="1"/>
</dbReference>
<dbReference type="Pfam" id="PF00455">
    <property type="entry name" value="DeoRC"/>
    <property type="match status" value="1"/>
</dbReference>
<keyword evidence="6" id="KW-1185">Reference proteome</keyword>
<dbReference type="InterPro" id="IPR037171">
    <property type="entry name" value="NagB/RpiA_transferase-like"/>
</dbReference>
<keyword evidence="2" id="KW-0804">Transcription</keyword>
<dbReference type="InterPro" id="IPR014036">
    <property type="entry name" value="DeoR-like_C"/>
</dbReference>
<evidence type="ECO:0000256" key="1">
    <source>
        <dbReference type="ARBA" id="ARBA00023015"/>
    </source>
</evidence>
<reference evidence="5 6" key="1">
    <citation type="journal article" date="2017" name="Int. J. Syst. Evol. Microbiol.">
        <title>Pseudokineococcus basanitobsidens sp. nov., isolated from volcanic rock.</title>
        <authorList>
            <person name="Lee D.W."/>
            <person name="Park M.Y."/>
            <person name="Kim J.J."/>
            <person name="Kim B.S."/>
        </authorList>
    </citation>
    <scope>NUCLEOTIDE SEQUENCE [LARGE SCALE GENOMIC DNA]</scope>
    <source>
        <strain evidence="5 6">DSM 103726</strain>
    </source>
</reference>
<evidence type="ECO:0000259" key="4">
    <source>
        <dbReference type="PROSITE" id="PS51000"/>
    </source>
</evidence>